<evidence type="ECO:0008006" key="3">
    <source>
        <dbReference type="Google" id="ProtNLM"/>
    </source>
</evidence>
<protein>
    <recommendedName>
        <fullName evidence="3">Lipoprotein</fullName>
    </recommendedName>
</protein>
<gene>
    <name evidence="1" type="ORF">LX97_02588</name>
</gene>
<dbReference type="Proteomes" id="UP000248584">
    <property type="component" value="Unassembled WGS sequence"/>
</dbReference>
<sequence length="259" mass="29169">MNKLFLLFLLIVASCKTPTSNDKETKTTSNIDEAATAITLKGTVSNHNGMAGDINIMGYFVQPEFYGALNQDGSFEIRLPEDFDKITTKAFNTYNSSDVADYQLNYNTALESFPNAANVSFSGKESRLAYVGKYYRFEVNTGDRSAYLYPASSENFVKYVVGTKDAVPETGFNYYYIYAKEPFSIDGNTTYDNLFEDGTEEVYTRTDHYDLNIKKGWNLLRYEINQLEESSSGTQEIAETTVSNAELNSIPESWFMSAL</sequence>
<comment type="caution">
    <text evidence="1">The sequence shown here is derived from an EMBL/GenBank/DDBJ whole genome shotgun (WGS) entry which is preliminary data.</text>
</comment>
<evidence type="ECO:0000313" key="1">
    <source>
        <dbReference type="EMBL" id="PZX39222.1"/>
    </source>
</evidence>
<keyword evidence="2" id="KW-1185">Reference proteome</keyword>
<organism evidence="1 2">
    <name type="scientific">Nonlabens dokdonensis</name>
    <dbReference type="NCBI Taxonomy" id="328515"/>
    <lineage>
        <taxon>Bacteria</taxon>
        <taxon>Pseudomonadati</taxon>
        <taxon>Bacteroidota</taxon>
        <taxon>Flavobacteriia</taxon>
        <taxon>Flavobacteriales</taxon>
        <taxon>Flavobacteriaceae</taxon>
        <taxon>Nonlabens</taxon>
    </lineage>
</organism>
<evidence type="ECO:0000313" key="2">
    <source>
        <dbReference type="Proteomes" id="UP000248584"/>
    </source>
</evidence>
<proteinExistence type="predicted"/>
<dbReference type="RefSeq" id="WP_015364143.1">
    <property type="nucleotide sequence ID" value="NZ_QKZR01000004.1"/>
</dbReference>
<accession>A0ABX5PWL6</accession>
<reference evidence="1 2" key="1">
    <citation type="submission" date="2018-06" db="EMBL/GenBank/DDBJ databases">
        <title>Genomic Encyclopedia of Archaeal and Bacterial Type Strains, Phase II (KMG-II): from individual species to whole genera.</title>
        <authorList>
            <person name="Goeker M."/>
        </authorList>
    </citation>
    <scope>NUCLEOTIDE SEQUENCE [LARGE SCALE GENOMIC DNA]</scope>
    <source>
        <strain evidence="1 2">DSM 17205</strain>
    </source>
</reference>
<dbReference type="PROSITE" id="PS51257">
    <property type="entry name" value="PROKAR_LIPOPROTEIN"/>
    <property type="match status" value="1"/>
</dbReference>
<name>A0ABX5PWL6_9FLAO</name>
<dbReference type="EMBL" id="QKZR01000004">
    <property type="protein sequence ID" value="PZX39222.1"/>
    <property type="molecule type" value="Genomic_DNA"/>
</dbReference>